<comment type="similarity">
    <text evidence="8">Belongs to the AP2/ERF transcription factor family. ERF subfamily.</text>
</comment>
<feature type="domain" description="AP2/ERF" evidence="10">
    <location>
        <begin position="271"/>
        <end position="328"/>
    </location>
</feature>
<dbReference type="Proteomes" id="UP000619265">
    <property type="component" value="Unassembled WGS sequence"/>
</dbReference>
<dbReference type="InterPro" id="IPR016177">
    <property type="entry name" value="DNA-bd_dom_sf"/>
</dbReference>
<dbReference type="Pfam" id="PF00847">
    <property type="entry name" value="AP2"/>
    <property type="match status" value="1"/>
</dbReference>
<reference evidence="11" key="2">
    <citation type="submission" date="2020-03" db="EMBL/GenBank/DDBJ databases">
        <title>Walnut 2.0.</title>
        <authorList>
            <person name="Marrano A."/>
            <person name="Britton M."/>
            <person name="Zimin A.V."/>
            <person name="Zaini P.A."/>
            <person name="Workman R."/>
            <person name="Puiu D."/>
            <person name="Bianco L."/>
            <person name="Allen B.J."/>
            <person name="Troggio M."/>
            <person name="Leslie C.A."/>
            <person name="Timp W."/>
            <person name="Dendekar A."/>
            <person name="Salzberg S.L."/>
            <person name="Neale D.B."/>
        </authorList>
    </citation>
    <scope>NUCLEOTIDE SEQUENCE</scope>
    <source>
        <tissue evidence="11">Leaves</tissue>
    </source>
</reference>
<dbReference type="GO" id="GO:0003700">
    <property type="term" value="F:DNA-binding transcription factor activity"/>
    <property type="evidence" value="ECO:0007669"/>
    <property type="project" value="InterPro"/>
</dbReference>
<keyword evidence="3" id="KW-0805">Transcription regulation</keyword>
<sequence>MEHQLPKMGMIYMMQNDHELPSYVQGTAVDVGSSFFGDPNYIIWGALNQRALQEHGGNGCMKSLSSASPDSLFSGSDSTSSTDQEASVSTLTKNIPRCTKQNLIHKHHLSPFISGLNSDHVPPGASASVRAKESFMIPVNFLDTFPKLAQSQVSQPSSPSSFSVTAAKSPNLTLFLQEPITMLESRNADDSPGKNVNIKCQSISSSSNPSFPMSKPGQIPSHRDNEWHGIKRDLKNYSSWLSTSKTQPMKYNTQRMQDEQQKTDFSSQGKLFRGVRQRHWGKWVAEIRLPKNRTRVWLGTFDTAEEAAVAYDTAAYMLRGEYAQLNFPDQKHQLQTNSLNGATAALLEAKLRGLSQGISAHTKPTEPPQTSPKINHPYDENTKLKHLSQNPSRKEWLQFETLESKVGSEILIESKKITQEVLSDVDAVDQLSTMPSLDMDMIWDALLFSES</sequence>
<reference evidence="11" key="1">
    <citation type="submission" date="2015-10" db="EMBL/GenBank/DDBJ databases">
        <authorList>
            <person name="Martinez-Garcia P.J."/>
            <person name="Crepeau M.W."/>
            <person name="Puiu D."/>
            <person name="Gonzalez-Ibeas D."/>
            <person name="Whalen J."/>
            <person name="Stevens K."/>
            <person name="Paul R."/>
            <person name="Butterfield T."/>
            <person name="Britton M."/>
            <person name="Reagan R."/>
            <person name="Chakraborty S."/>
            <person name="Walawage S.L."/>
            <person name="Vasquez-Gross H.A."/>
            <person name="Cardeno C."/>
            <person name="Famula R."/>
            <person name="Pratt K."/>
            <person name="Kuruganti S."/>
            <person name="Aradhya M.K."/>
            <person name="Leslie C.A."/>
            <person name="Dandekar A.M."/>
            <person name="Salzberg S.L."/>
            <person name="Wegrzyn J.L."/>
            <person name="Langley C.H."/>
            <person name="Neale D.B."/>
        </authorList>
    </citation>
    <scope>NUCLEOTIDE SEQUENCE</scope>
    <source>
        <tissue evidence="11">Leaves</tissue>
    </source>
</reference>
<dbReference type="FunFam" id="3.30.730.10:FF:000001">
    <property type="entry name" value="Ethylene-responsive transcription factor 2"/>
    <property type="match status" value="1"/>
</dbReference>
<dbReference type="Gene3D" id="3.30.730.10">
    <property type="entry name" value="AP2/ERF domain"/>
    <property type="match status" value="1"/>
</dbReference>
<dbReference type="PRINTS" id="PR00367">
    <property type="entry name" value="ETHRSPELEMNT"/>
</dbReference>
<dbReference type="SUPFAM" id="SSF54171">
    <property type="entry name" value="DNA-binding domain"/>
    <property type="match status" value="1"/>
</dbReference>
<keyword evidence="7" id="KW-0539">Nucleus</keyword>
<dbReference type="EMBL" id="LIHL02000012">
    <property type="protein sequence ID" value="KAF5452129.1"/>
    <property type="molecule type" value="Genomic_DNA"/>
</dbReference>
<evidence type="ECO:0000259" key="10">
    <source>
        <dbReference type="PROSITE" id="PS51032"/>
    </source>
</evidence>
<evidence type="ECO:0000256" key="7">
    <source>
        <dbReference type="ARBA" id="ARBA00023242"/>
    </source>
</evidence>
<dbReference type="Gramene" id="Jr12_09060_p1">
    <property type="protein sequence ID" value="cds.Jr12_09060_p1"/>
    <property type="gene ID" value="Jr12_09060"/>
</dbReference>
<dbReference type="InterPro" id="IPR036955">
    <property type="entry name" value="AP2/ERF_dom_sf"/>
</dbReference>
<dbReference type="GO" id="GO:0009873">
    <property type="term" value="P:ethylene-activated signaling pathway"/>
    <property type="evidence" value="ECO:0007669"/>
    <property type="project" value="UniProtKB-KW"/>
</dbReference>
<dbReference type="SMART" id="SM00380">
    <property type="entry name" value="AP2"/>
    <property type="match status" value="1"/>
</dbReference>
<keyword evidence="6" id="KW-0804">Transcription</keyword>
<keyword evidence="5" id="KW-0010">Activator</keyword>
<dbReference type="InterPro" id="IPR051758">
    <property type="entry name" value="ERF/AP2-like"/>
</dbReference>
<evidence type="ECO:0000256" key="5">
    <source>
        <dbReference type="ARBA" id="ARBA00023159"/>
    </source>
</evidence>
<dbReference type="PANTHER" id="PTHR31657">
    <property type="entry name" value="ETHYLENE-RESPONSIVE TRANSCRIPTION FACTOR ERF061"/>
    <property type="match status" value="1"/>
</dbReference>
<evidence type="ECO:0000256" key="3">
    <source>
        <dbReference type="ARBA" id="ARBA00023015"/>
    </source>
</evidence>
<keyword evidence="4" id="KW-0238">DNA-binding</keyword>
<evidence type="ECO:0000256" key="8">
    <source>
        <dbReference type="ARBA" id="ARBA00024343"/>
    </source>
</evidence>
<dbReference type="PANTHER" id="PTHR31657:SF40">
    <property type="entry name" value="ETHYLENE-RESPONSIVE TRANSCRIPTION FACTOR ERF062"/>
    <property type="match status" value="1"/>
</dbReference>
<accession>A0A833UHL3</accession>
<gene>
    <name evidence="11" type="ORF">F2P56_027161</name>
</gene>
<dbReference type="AlphaFoldDB" id="A0A833UHL3"/>
<evidence type="ECO:0000313" key="12">
    <source>
        <dbReference type="Proteomes" id="UP000619265"/>
    </source>
</evidence>
<comment type="subcellular location">
    <subcellularLocation>
        <location evidence="1">Nucleus</location>
    </subcellularLocation>
</comment>
<comment type="caution">
    <text evidence="11">The sequence shown here is derived from an EMBL/GenBank/DDBJ whole genome shotgun (WGS) entry which is preliminary data.</text>
</comment>
<dbReference type="CDD" id="cd00018">
    <property type="entry name" value="AP2"/>
    <property type="match status" value="1"/>
</dbReference>
<evidence type="ECO:0000256" key="2">
    <source>
        <dbReference type="ARBA" id="ARBA00022745"/>
    </source>
</evidence>
<dbReference type="GO" id="GO:0005634">
    <property type="term" value="C:nucleus"/>
    <property type="evidence" value="ECO:0007669"/>
    <property type="project" value="UniProtKB-SubCell"/>
</dbReference>
<feature type="region of interest" description="Disordered" evidence="9">
    <location>
        <begin position="203"/>
        <end position="225"/>
    </location>
</feature>
<organism evidence="11 12">
    <name type="scientific">Juglans regia</name>
    <name type="common">English walnut</name>
    <dbReference type="NCBI Taxonomy" id="51240"/>
    <lineage>
        <taxon>Eukaryota</taxon>
        <taxon>Viridiplantae</taxon>
        <taxon>Streptophyta</taxon>
        <taxon>Embryophyta</taxon>
        <taxon>Tracheophyta</taxon>
        <taxon>Spermatophyta</taxon>
        <taxon>Magnoliopsida</taxon>
        <taxon>eudicotyledons</taxon>
        <taxon>Gunneridae</taxon>
        <taxon>Pentapetalae</taxon>
        <taxon>rosids</taxon>
        <taxon>fabids</taxon>
        <taxon>Fagales</taxon>
        <taxon>Juglandaceae</taxon>
        <taxon>Juglans</taxon>
    </lineage>
</organism>
<dbReference type="GO" id="GO:0000976">
    <property type="term" value="F:transcription cis-regulatory region binding"/>
    <property type="evidence" value="ECO:0007669"/>
    <property type="project" value="UniProtKB-ARBA"/>
</dbReference>
<proteinExistence type="inferred from homology"/>
<protein>
    <recommendedName>
        <fullName evidence="10">AP2/ERF domain-containing protein</fullName>
    </recommendedName>
</protein>
<evidence type="ECO:0000313" key="11">
    <source>
        <dbReference type="EMBL" id="KAF5452129.1"/>
    </source>
</evidence>
<feature type="compositionally biased region" description="Low complexity" evidence="9">
    <location>
        <begin position="203"/>
        <end position="216"/>
    </location>
</feature>
<dbReference type="InterPro" id="IPR001471">
    <property type="entry name" value="AP2/ERF_dom"/>
</dbReference>
<evidence type="ECO:0000256" key="1">
    <source>
        <dbReference type="ARBA" id="ARBA00004123"/>
    </source>
</evidence>
<evidence type="ECO:0000256" key="4">
    <source>
        <dbReference type="ARBA" id="ARBA00023125"/>
    </source>
</evidence>
<name>A0A833UHL3_JUGRE</name>
<evidence type="ECO:0000256" key="9">
    <source>
        <dbReference type="SAM" id="MobiDB-lite"/>
    </source>
</evidence>
<keyword evidence="2" id="KW-0936">Ethylene signaling pathway</keyword>
<evidence type="ECO:0000256" key="6">
    <source>
        <dbReference type="ARBA" id="ARBA00023163"/>
    </source>
</evidence>
<dbReference type="PROSITE" id="PS51032">
    <property type="entry name" value="AP2_ERF"/>
    <property type="match status" value="1"/>
</dbReference>